<dbReference type="HOGENOM" id="CLU_1179967_0_0_1"/>
<accession>C5FP89</accession>
<sequence>MGLMSRIKKRRGCSITVCWRSIRKFELKTDEIPHFRPTGCFKLRSCRQSQAGGQSLVEVKPPSHLTGDIRPQRVVNSTLTGFEGFSGAKLFARSCSAGYCMIVTLVWKIKEQNVTRDTTASSLLAAVRQAISRAAASTATTPRKTYAVTTEGAVPSPAPVIRTEDVVLTTNWSAAKRNVMIRYYRSAVRTGMKRGPAVRASHAVLLRRAAIFPRRRSVVRAERVLTRQLLWEGML</sequence>
<dbReference type="VEuPathDB" id="FungiDB:MCYG_04224"/>
<dbReference type="RefSeq" id="XP_002846487.1">
    <property type="nucleotide sequence ID" value="XM_002846441.1"/>
</dbReference>
<reference evidence="2" key="1">
    <citation type="journal article" date="2012" name="MBio">
        <title>Comparative genome analysis of Trichophyton rubrum and related dermatophytes reveals candidate genes involved in infection.</title>
        <authorList>
            <person name="Martinez D.A."/>
            <person name="Oliver B.G."/>
            <person name="Graeser Y."/>
            <person name="Goldberg J.M."/>
            <person name="Li W."/>
            <person name="Martinez-Rossi N.M."/>
            <person name="Monod M."/>
            <person name="Shelest E."/>
            <person name="Barton R.C."/>
            <person name="Birch E."/>
            <person name="Brakhage A.A."/>
            <person name="Chen Z."/>
            <person name="Gurr S.J."/>
            <person name="Heiman D."/>
            <person name="Heitman J."/>
            <person name="Kosti I."/>
            <person name="Rossi A."/>
            <person name="Saif S."/>
            <person name="Samalova M."/>
            <person name="Saunders C.W."/>
            <person name="Shea T."/>
            <person name="Summerbell R.C."/>
            <person name="Xu J."/>
            <person name="Young S."/>
            <person name="Zeng Q."/>
            <person name="Birren B.W."/>
            <person name="Cuomo C.A."/>
            <person name="White T.C."/>
        </authorList>
    </citation>
    <scope>NUCLEOTIDE SEQUENCE [LARGE SCALE GENOMIC DNA]</scope>
    <source>
        <strain evidence="2">ATCC MYA-4605 / CBS 113480</strain>
    </source>
</reference>
<dbReference type="AlphaFoldDB" id="C5FP89"/>
<organism evidence="1 2">
    <name type="scientific">Arthroderma otae (strain ATCC MYA-4605 / CBS 113480)</name>
    <name type="common">Microsporum canis</name>
    <dbReference type="NCBI Taxonomy" id="554155"/>
    <lineage>
        <taxon>Eukaryota</taxon>
        <taxon>Fungi</taxon>
        <taxon>Dikarya</taxon>
        <taxon>Ascomycota</taxon>
        <taxon>Pezizomycotina</taxon>
        <taxon>Eurotiomycetes</taxon>
        <taxon>Eurotiomycetidae</taxon>
        <taxon>Onygenales</taxon>
        <taxon>Arthrodermataceae</taxon>
        <taxon>Microsporum</taxon>
    </lineage>
</organism>
<evidence type="ECO:0000313" key="2">
    <source>
        <dbReference type="Proteomes" id="UP000002035"/>
    </source>
</evidence>
<dbReference type="Proteomes" id="UP000002035">
    <property type="component" value="Unassembled WGS sequence"/>
</dbReference>
<proteinExistence type="predicted"/>
<gene>
    <name evidence="1" type="ORF">MCYG_04224</name>
</gene>
<name>C5FP89_ARTOC</name>
<dbReference type="eggNOG" id="ENOG502RQWZ">
    <property type="taxonomic scope" value="Eukaryota"/>
</dbReference>
<dbReference type="GeneID" id="9224557"/>
<dbReference type="EMBL" id="DS995704">
    <property type="protein sequence ID" value="EEQ31405.1"/>
    <property type="molecule type" value="Genomic_DNA"/>
</dbReference>
<protein>
    <submittedName>
        <fullName evidence="1">Uncharacterized protein</fullName>
    </submittedName>
</protein>
<keyword evidence="2" id="KW-1185">Reference proteome</keyword>
<evidence type="ECO:0000313" key="1">
    <source>
        <dbReference type="EMBL" id="EEQ31405.1"/>
    </source>
</evidence>